<protein>
    <submittedName>
        <fullName evidence="1">Uncharacterized protein</fullName>
    </submittedName>
</protein>
<reference evidence="1 2" key="1">
    <citation type="submission" date="2023-11" db="EMBL/GenBank/DDBJ databases">
        <authorList>
            <person name="Panchal A.K."/>
            <person name="Meaney J.S."/>
            <person name="Karas B.J."/>
            <person name="diCenzo G.C."/>
        </authorList>
    </citation>
    <scope>NUCLEOTIDE SEQUENCE [LARGE SCALE GENOMIC DNA]</scope>
    <source>
        <strain evidence="1 2">NZP2235</strain>
    </source>
</reference>
<accession>A0ABZ0VIX9</accession>
<keyword evidence="2" id="KW-1185">Reference proteome</keyword>
<dbReference type="Proteomes" id="UP001322481">
    <property type="component" value="Chromosome"/>
</dbReference>
<organism evidence="1 2">
    <name type="scientific">Mesorhizobium huakuii</name>
    <dbReference type="NCBI Taxonomy" id="28104"/>
    <lineage>
        <taxon>Bacteria</taxon>
        <taxon>Pseudomonadati</taxon>
        <taxon>Pseudomonadota</taxon>
        <taxon>Alphaproteobacteria</taxon>
        <taxon>Hyphomicrobiales</taxon>
        <taxon>Phyllobacteriaceae</taxon>
        <taxon>Mesorhizobium</taxon>
    </lineage>
</organism>
<name>A0ABZ0VIX9_9HYPH</name>
<evidence type="ECO:0000313" key="2">
    <source>
        <dbReference type="Proteomes" id="UP001322481"/>
    </source>
</evidence>
<dbReference type="EMBL" id="CP139858">
    <property type="protein sequence ID" value="WQB97417.1"/>
    <property type="molecule type" value="Genomic_DNA"/>
</dbReference>
<gene>
    <name evidence="1" type="ORF">U0R22_001547</name>
</gene>
<dbReference type="RefSeq" id="WP_284267708.1">
    <property type="nucleotide sequence ID" value="NZ_BSNY01000005.1"/>
</dbReference>
<sequence length="102" mass="11632">MAEPLGQERTGFLPFWLIFRKPFVVSGGESVQKRKIRSVFSSHFAERCSPLKVMTFFLAGPVSRPAFFWLRARCRRRADPAGFATAHSPAIDRYPRKEGEVS</sequence>
<proteinExistence type="predicted"/>
<evidence type="ECO:0000313" key="1">
    <source>
        <dbReference type="EMBL" id="WQB97417.1"/>
    </source>
</evidence>